<comment type="caution">
    <text evidence="3">The sequence shown here is derived from an EMBL/GenBank/DDBJ whole genome shotgun (WGS) entry which is preliminary data.</text>
</comment>
<dbReference type="Proteomes" id="UP000294564">
    <property type="component" value="Unassembled WGS sequence"/>
</dbReference>
<proteinExistence type="predicted"/>
<feature type="transmembrane region" description="Helical" evidence="2">
    <location>
        <begin position="157"/>
        <end position="175"/>
    </location>
</feature>
<dbReference type="RefSeq" id="WP_132793057.1">
    <property type="nucleotide sequence ID" value="NZ_SLXM01000001.1"/>
</dbReference>
<feature type="coiled-coil region" evidence="1">
    <location>
        <begin position="119"/>
        <end position="146"/>
    </location>
</feature>
<protein>
    <submittedName>
        <fullName evidence="3">Zinc ribbon protein</fullName>
    </submittedName>
</protein>
<name>A0A4R2P3R6_9FLAO</name>
<accession>A0A4R2P3R6</accession>
<keyword evidence="2" id="KW-0812">Transmembrane</keyword>
<evidence type="ECO:0000313" key="3">
    <source>
        <dbReference type="EMBL" id="TCP28571.1"/>
    </source>
</evidence>
<keyword evidence="2" id="KW-1133">Transmembrane helix</keyword>
<organism evidence="3 4">
    <name type="scientific">Tenacibaculum skagerrakense</name>
    <dbReference type="NCBI Taxonomy" id="186571"/>
    <lineage>
        <taxon>Bacteria</taxon>
        <taxon>Pseudomonadati</taxon>
        <taxon>Bacteroidota</taxon>
        <taxon>Flavobacteriia</taxon>
        <taxon>Flavobacteriales</taxon>
        <taxon>Flavobacteriaceae</taxon>
        <taxon>Tenacibaculum</taxon>
    </lineage>
</organism>
<dbReference type="AlphaFoldDB" id="A0A4R2P3R6"/>
<reference evidence="3 4" key="1">
    <citation type="submission" date="2019-03" db="EMBL/GenBank/DDBJ databases">
        <title>Genomic Encyclopedia of Type Strains, Phase IV (KMG-IV): sequencing the most valuable type-strain genomes for metagenomic binning, comparative biology and taxonomic classification.</title>
        <authorList>
            <person name="Goeker M."/>
        </authorList>
    </citation>
    <scope>NUCLEOTIDE SEQUENCE [LARGE SCALE GENOMIC DNA]</scope>
    <source>
        <strain evidence="3 4">DSM 14836</strain>
    </source>
</reference>
<feature type="transmembrane region" description="Helical" evidence="2">
    <location>
        <begin position="195"/>
        <end position="213"/>
    </location>
</feature>
<feature type="transmembrane region" description="Helical" evidence="2">
    <location>
        <begin position="74"/>
        <end position="95"/>
    </location>
</feature>
<dbReference type="OrthoDB" id="1143019at2"/>
<keyword evidence="1" id="KW-0175">Coiled coil</keyword>
<dbReference type="EMBL" id="SLXM01000001">
    <property type="protein sequence ID" value="TCP28571.1"/>
    <property type="molecule type" value="Genomic_DNA"/>
</dbReference>
<feature type="transmembrane region" description="Helical" evidence="2">
    <location>
        <begin position="219"/>
        <end position="237"/>
    </location>
</feature>
<evidence type="ECO:0000313" key="4">
    <source>
        <dbReference type="Proteomes" id="UP000294564"/>
    </source>
</evidence>
<sequence length="283" mass="32567">MTCKNCGNILEERTSFCEKCGAKVIKDRITTRILIQELLASFGWDSLYVNTLKKMFTQPHEVLKGYLNGARKKYVNPFAYLAVGAALSLIIFNFFSKEFIEANNSFNKSQNEALQEKATADLSKLTDISEKELENLKREQKQAQIALKFGDTYFKFFVNYFNIISFLFIPFYALISKLTFRKPNNYGEHIVINSYLQGTTMYISIIFFILGMITTPKLYPFSTLAFIMFYLYAFGKLYQLNAKQIILKFLRFCIISALLFTVIVIVISLFSLIIGIITGYTNP</sequence>
<gene>
    <name evidence="3" type="ORF">EV195_101751</name>
</gene>
<evidence type="ECO:0000256" key="1">
    <source>
        <dbReference type="SAM" id="Coils"/>
    </source>
</evidence>
<feature type="transmembrane region" description="Helical" evidence="2">
    <location>
        <begin position="249"/>
        <end position="277"/>
    </location>
</feature>
<evidence type="ECO:0000256" key="2">
    <source>
        <dbReference type="SAM" id="Phobius"/>
    </source>
</evidence>
<dbReference type="InterPro" id="IPR022134">
    <property type="entry name" value="DUF3667"/>
</dbReference>
<keyword evidence="4" id="KW-1185">Reference proteome</keyword>
<dbReference type="Pfam" id="PF12412">
    <property type="entry name" value="DUF3667"/>
    <property type="match status" value="1"/>
</dbReference>
<keyword evidence="2" id="KW-0472">Membrane</keyword>